<feature type="transmembrane region" description="Helical" evidence="7">
    <location>
        <begin position="107"/>
        <end position="131"/>
    </location>
</feature>
<dbReference type="PROSITE" id="PS01022">
    <property type="entry name" value="PTR2_1"/>
    <property type="match status" value="1"/>
</dbReference>
<reference evidence="8" key="1">
    <citation type="submission" date="2022-10" db="EMBL/GenBank/DDBJ databases">
        <title>Tapping the CABI collections for fungal endophytes: first genome assemblies for Collariella, Neodidymelliopsis, Ascochyta clinopodiicola, Didymella pomorum, Didymosphaeria variabile, Neocosmospora piperis and Neocucurbitaria cava.</title>
        <authorList>
            <person name="Hill R."/>
        </authorList>
    </citation>
    <scope>NUCLEOTIDE SEQUENCE</scope>
    <source>
        <strain evidence="8">IMI 355082</strain>
    </source>
</reference>
<feature type="transmembrane region" description="Helical" evidence="7">
    <location>
        <begin position="438"/>
        <end position="462"/>
    </location>
</feature>
<feature type="transmembrane region" description="Helical" evidence="7">
    <location>
        <begin position="406"/>
        <end position="426"/>
    </location>
</feature>
<dbReference type="Pfam" id="PF00854">
    <property type="entry name" value="PTR2"/>
    <property type="match status" value="1"/>
</dbReference>
<feature type="transmembrane region" description="Helical" evidence="7">
    <location>
        <begin position="168"/>
        <end position="187"/>
    </location>
</feature>
<proteinExistence type="inferred from homology"/>
<name>A0A9W8YLS7_9PEZI</name>
<keyword evidence="3 7" id="KW-0812">Transmembrane</keyword>
<keyword evidence="9" id="KW-1185">Reference proteome</keyword>
<dbReference type="Proteomes" id="UP001140453">
    <property type="component" value="Unassembled WGS sequence"/>
</dbReference>
<evidence type="ECO:0000256" key="5">
    <source>
        <dbReference type="ARBA" id="ARBA00023136"/>
    </source>
</evidence>
<feature type="transmembrane region" description="Helical" evidence="7">
    <location>
        <begin position="230"/>
        <end position="247"/>
    </location>
</feature>
<accession>A0A9W8YLS7</accession>
<dbReference type="InterPro" id="IPR018456">
    <property type="entry name" value="PTR2_symporter_CS"/>
</dbReference>
<dbReference type="PANTHER" id="PTHR11654">
    <property type="entry name" value="OLIGOPEPTIDE TRANSPORTER-RELATED"/>
    <property type="match status" value="1"/>
</dbReference>
<dbReference type="GO" id="GO:0022857">
    <property type="term" value="F:transmembrane transporter activity"/>
    <property type="evidence" value="ECO:0007669"/>
    <property type="project" value="InterPro"/>
</dbReference>
<evidence type="ECO:0000256" key="7">
    <source>
        <dbReference type="SAM" id="Phobius"/>
    </source>
</evidence>
<evidence type="ECO:0000256" key="2">
    <source>
        <dbReference type="ARBA" id="ARBA00005982"/>
    </source>
</evidence>
<evidence type="ECO:0000256" key="3">
    <source>
        <dbReference type="ARBA" id="ARBA00022692"/>
    </source>
</evidence>
<comment type="similarity">
    <text evidence="2">Belongs to the major facilitator superfamily. Proton-dependent oligopeptide transporter (POT/PTR) (TC 2.A.17) family.</text>
</comment>
<evidence type="ECO:0000256" key="1">
    <source>
        <dbReference type="ARBA" id="ARBA00004141"/>
    </source>
</evidence>
<keyword evidence="5 7" id="KW-0472">Membrane</keyword>
<keyword evidence="4 7" id="KW-1133">Transmembrane helix</keyword>
<dbReference type="GO" id="GO:0016020">
    <property type="term" value="C:membrane"/>
    <property type="evidence" value="ECO:0007669"/>
    <property type="project" value="UniProtKB-SubCell"/>
</dbReference>
<dbReference type="Gene3D" id="1.20.1250.20">
    <property type="entry name" value="MFS general substrate transporter like domains"/>
    <property type="match status" value="1"/>
</dbReference>
<sequence length="548" mass="59775">MDDSALEKRGAAWETAAPTEAKPQPTDQSHSVAPGSTFGEDGSAPTSEELVTLRRVGDSVSLAIYLVGAAEVAERFAYRCLTGPMQNYIQNSYQDQTRPGALGLGQVTATALGFFFQFWCYLTPILGAIVADSWLGRFKTIFGGAIISTCGFTILFTTSLPTSIQAGAGLPGLIVALLVIGLGTGGIKSNVGPLIADQYSGKSRRIKTLKTGERIILDPDITIQTIFSRYYWLINVGSSSMLAATWVELRVGFWATYLMALCFYVSALIVLLFGWNSYVMVPPQGSIIPKAFKALWLGAKSRNMDKAKPSYLSQTGHAPVPWTDEFIDEIKIALVACRVFPVFWLCMGQTGGNVISLAAHTNTYGLPNDFMGGFNPVTILVLIPLLDLAIYPALRKFNIPFRPVSRITFGFLTMAGALAFASGIQWMVYQNPNEQVSFIWILPIFILAAMAEIFAFLSAVEFAYTKAPKSMKSVISSLNLLTCSLGAALGFALSPTSTYDKVLVEFAVLSGLMGTIALVFYILFRKYNKEEEQMNQKEREGQLTSENE</sequence>
<dbReference type="OrthoDB" id="8904098at2759"/>
<feature type="transmembrane region" description="Helical" evidence="7">
    <location>
        <begin position="374"/>
        <end position="394"/>
    </location>
</feature>
<dbReference type="EMBL" id="JAPEVB010000005">
    <property type="protein sequence ID" value="KAJ4387727.1"/>
    <property type="molecule type" value="Genomic_DNA"/>
</dbReference>
<evidence type="ECO:0000256" key="6">
    <source>
        <dbReference type="SAM" id="MobiDB-lite"/>
    </source>
</evidence>
<feature type="transmembrane region" description="Helical" evidence="7">
    <location>
        <begin position="474"/>
        <end position="494"/>
    </location>
</feature>
<dbReference type="SUPFAM" id="SSF103473">
    <property type="entry name" value="MFS general substrate transporter"/>
    <property type="match status" value="1"/>
</dbReference>
<dbReference type="GO" id="GO:0006857">
    <property type="term" value="P:oligopeptide transport"/>
    <property type="evidence" value="ECO:0007669"/>
    <property type="project" value="InterPro"/>
</dbReference>
<protein>
    <submittedName>
        <fullName evidence="8">Peptide transporter ptr2</fullName>
    </submittedName>
</protein>
<evidence type="ECO:0000256" key="4">
    <source>
        <dbReference type="ARBA" id="ARBA00022989"/>
    </source>
</evidence>
<comment type="subcellular location">
    <subcellularLocation>
        <location evidence="1">Membrane</location>
        <topology evidence="1">Multi-pass membrane protein</topology>
    </subcellularLocation>
</comment>
<comment type="caution">
    <text evidence="8">The sequence shown here is derived from an EMBL/GenBank/DDBJ whole genome shotgun (WGS) entry which is preliminary data.</text>
</comment>
<feature type="transmembrane region" description="Helical" evidence="7">
    <location>
        <begin position="137"/>
        <end position="156"/>
    </location>
</feature>
<gene>
    <name evidence="8" type="primary">PTR2_2</name>
    <name evidence="8" type="ORF">N0V93_008326</name>
</gene>
<feature type="transmembrane region" description="Helical" evidence="7">
    <location>
        <begin position="506"/>
        <end position="524"/>
    </location>
</feature>
<feature type="region of interest" description="Disordered" evidence="6">
    <location>
        <begin position="1"/>
        <end position="45"/>
    </location>
</feature>
<dbReference type="AlphaFoldDB" id="A0A9W8YLS7"/>
<evidence type="ECO:0000313" key="9">
    <source>
        <dbReference type="Proteomes" id="UP001140453"/>
    </source>
</evidence>
<dbReference type="InterPro" id="IPR036259">
    <property type="entry name" value="MFS_trans_sf"/>
</dbReference>
<feature type="compositionally biased region" description="Basic and acidic residues" evidence="6">
    <location>
        <begin position="1"/>
        <end position="11"/>
    </location>
</feature>
<dbReference type="InterPro" id="IPR000109">
    <property type="entry name" value="POT_fam"/>
</dbReference>
<organism evidence="8 9">
    <name type="scientific">Gnomoniopsis smithogilvyi</name>
    <dbReference type="NCBI Taxonomy" id="1191159"/>
    <lineage>
        <taxon>Eukaryota</taxon>
        <taxon>Fungi</taxon>
        <taxon>Dikarya</taxon>
        <taxon>Ascomycota</taxon>
        <taxon>Pezizomycotina</taxon>
        <taxon>Sordariomycetes</taxon>
        <taxon>Sordariomycetidae</taxon>
        <taxon>Diaporthales</taxon>
        <taxon>Gnomoniaceae</taxon>
        <taxon>Gnomoniopsis</taxon>
    </lineage>
</organism>
<evidence type="ECO:0000313" key="8">
    <source>
        <dbReference type="EMBL" id="KAJ4387727.1"/>
    </source>
</evidence>
<feature type="transmembrane region" description="Helical" evidence="7">
    <location>
        <begin position="254"/>
        <end position="275"/>
    </location>
</feature>